<comment type="caution">
    <text evidence="2">The sequence shown here is derived from an EMBL/GenBank/DDBJ whole genome shotgun (WGS) entry which is preliminary data.</text>
</comment>
<dbReference type="Gene3D" id="3.90.180.10">
    <property type="entry name" value="Medium-chain alcohol dehydrogenases, catalytic domain"/>
    <property type="match status" value="1"/>
</dbReference>
<dbReference type="Gene3D" id="3.40.50.720">
    <property type="entry name" value="NAD(P)-binding Rossmann-like Domain"/>
    <property type="match status" value="1"/>
</dbReference>
<dbReference type="GO" id="GO:0016491">
    <property type="term" value="F:oxidoreductase activity"/>
    <property type="evidence" value="ECO:0007669"/>
    <property type="project" value="InterPro"/>
</dbReference>
<dbReference type="SUPFAM" id="SSF51735">
    <property type="entry name" value="NAD(P)-binding Rossmann-fold domains"/>
    <property type="match status" value="1"/>
</dbReference>
<feature type="domain" description="Enoyl reductase (ER)" evidence="1">
    <location>
        <begin position="25"/>
        <end position="339"/>
    </location>
</feature>
<dbReference type="SMART" id="SM00829">
    <property type="entry name" value="PKS_ER"/>
    <property type="match status" value="1"/>
</dbReference>
<keyword evidence="3" id="KW-1185">Reference proteome</keyword>
<dbReference type="InterPro" id="IPR052733">
    <property type="entry name" value="Chloroplast_QOR"/>
</dbReference>
<evidence type="ECO:0000259" key="1">
    <source>
        <dbReference type="SMART" id="SM00829"/>
    </source>
</evidence>
<name>A0A9N9Q8L7_9HELO</name>
<dbReference type="InterPro" id="IPR020843">
    <property type="entry name" value="ER"/>
</dbReference>
<organism evidence="2 3">
    <name type="scientific">Hymenoscyphus albidus</name>
    <dbReference type="NCBI Taxonomy" id="595503"/>
    <lineage>
        <taxon>Eukaryota</taxon>
        <taxon>Fungi</taxon>
        <taxon>Dikarya</taxon>
        <taxon>Ascomycota</taxon>
        <taxon>Pezizomycotina</taxon>
        <taxon>Leotiomycetes</taxon>
        <taxon>Helotiales</taxon>
        <taxon>Helotiaceae</taxon>
        <taxon>Hymenoscyphus</taxon>
    </lineage>
</organism>
<evidence type="ECO:0000313" key="3">
    <source>
        <dbReference type="Proteomes" id="UP000701801"/>
    </source>
</evidence>
<dbReference type="InterPro" id="IPR011032">
    <property type="entry name" value="GroES-like_sf"/>
</dbReference>
<dbReference type="Proteomes" id="UP000701801">
    <property type="component" value="Unassembled WGS sequence"/>
</dbReference>
<dbReference type="SUPFAM" id="SSF50129">
    <property type="entry name" value="GroES-like"/>
    <property type="match status" value="1"/>
</dbReference>
<dbReference type="Pfam" id="PF13602">
    <property type="entry name" value="ADH_zinc_N_2"/>
    <property type="match status" value="1"/>
</dbReference>
<proteinExistence type="predicted"/>
<dbReference type="PANTHER" id="PTHR44013:SF1">
    <property type="entry name" value="ZINC-TYPE ALCOHOL DEHYDROGENASE-LIKE PROTEIN C16A3.02C"/>
    <property type="match status" value="1"/>
</dbReference>
<dbReference type="Pfam" id="PF08240">
    <property type="entry name" value="ADH_N"/>
    <property type="match status" value="1"/>
</dbReference>
<dbReference type="InterPro" id="IPR013154">
    <property type="entry name" value="ADH-like_N"/>
</dbReference>
<dbReference type="CDD" id="cd08267">
    <property type="entry name" value="MDR1"/>
    <property type="match status" value="1"/>
</dbReference>
<dbReference type="InterPro" id="IPR036291">
    <property type="entry name" value="NAD(P)-bd_dom_sf"/>
</dbReference>
<dbReference type="OrthoDB" id="201656at2759"/>
<dbReference type="PANTHER" id="PTHR44013">
    <property type="entry name" value="ZINC-TYPE ALCOHOL DEHYDROGENASE-LIKE PROTEIN C16A3.02C"/>
    <property type="match status" value="1"/>
</dbReference>
<dbReference type="EMBL" id="CAJVRM010000296">
    <property type="protein sequence ID" value="CAG8979139.1"/>
    <property type="molecule type" value="Genomic_DNA"/>
</dbReference>
<reference evidence="2" key="1">
    <citation type="submission" date="2021-07" db="EMBL/GenBank/DDBJ databases">
        <authorList>
            <person name="Durling M."/>
        </authorList>
    </citation>
    <scope>NUCLEOTIDE SEQUENCE</scope>
</reference>
<gene>
    <name evidence="2" type="ORF">HYALB_00000272</name>
</gene>
<dbReference type="AlphaFoldDB" id="A0A9N9Q8L7"/>
<accession>A0A9N9Q8L7</accession>
<sequence length="353" mass="37582">MAPMAPQQPLKHRAWQYTTTKPPLEANLVLNHTATVPTPKSNQHLIQIIAAALNPVDYKPAESSLISSLFVKNPATPCNDISGRIVKPAVNSSLKAGQLVCGTSGNDNPLAGGALAEFAWAELGSITALPAQGVDVIDAAGVGIAGLTAYQSLVPYVKKGDKVFINGGSGGCGVFSIQIAKVLGCYVTTSCSTANIELCNSLGADEVIDYTKQNLIQSLVASGGFDHVMDNVAGDTSLYFRCHEYTNPTAIYVKAGLTVSMQHLLATMKMTLLPGFLGGGKRKLLNFLTKTNPDHLAQVVAWMEEGKVRTVVDEIFAFEDAPKAFTKLRTGRVRGKVIVDVASETYEQVKMDI</sequence>
<evidence type="ECO:0000313" key="2">
    <source>
        <dbReference type="EMBL" id="CAG8979139.1"/>
    </source>
</evidence>
<protein>
    <recommendedName>
        <fullName evidence="1">Enoyl reductase (ER) domain-containing protein</fullName>
    </recommendedName>
</protein>